<feature type="region of interest" description="Disordered" evidence="1">
    <location>
        <begin position="2576"/>
        <end position="2600"/>
    </location>
</feature>
<protein>
    <recommendedName>
        <fullName evidence="3">Csf1 N-terminal domain-containing protein</fullName>
    </recommendedName>
</protein>
<feature type="compositionally biased region" description="Polar residues" evidence="1">
    <location>
        <begin position="2591"/>
        <end position="2600"/>
    </location>
</feature>
<evidence type="ECO:0000256" key="2">
    <source>
        <dbReference type="SAM" id="Phobius"/>
    </source>
</evidence>
<reference evidence="6 7" key="1">
    <citation type="submission" date="2019-05" db="EMBL/GenBank/DDBJ databases">
        <title>Emergence of the Ug99 lineage of the wheat stem rust pathogen through somatic hybridization.</title>
        <authorList>
            <person name="Li F."/>
            <person name="Upadhyaya N.M."/>
            <person name="Sperschneider J."/>
            <person name="Matny O."/>
            <person name="Nguyen-Phuc H."/>
            <person name="Mago R."/>
            <person name="Raley C."/>
            <person name="Miller M.E."/>
            <person name="Silverstein K.A.T."/>
            <person name="Henningsen E."/>
            <person name="Hirsch C.D."/>
            <person name="Visser B."/>
            <person name="Pretorius Z.A."/>
            <person name="Steffenson B.J."/>
            <person name="Schwessinger B."/>
            <person name="Dodds P.N."/>
            <person name="Figueroa M."/>
        </authorList>
    </citation>
    <scope>NUCLEOTIDE SEQUENCE [LARGE SCALE GENOMIC DNA]</scope>
    <source>
        <strain evidence="4">21-0</strain>
        <strain evidence="5 7">Ug99</strain>
    </source>
</reference>
<accession>A0A5B0MVG0</accession>
<feature type="compositionally biased region" description="Basic and acidic residues" evidence="1">
    <location>
        <begin position="167"/>
        <end position="180"/>
    </location>
</feature>
<feature type="region of interest" description="Disordered" evidence="1">
    <location>
        <begin position="2736"/>
        <end position="2758"/>
    </location>
</feature>
<dbReference type="Proteomes" id="UP000325313">
    <property type="component" value="Unassembled WGS sequence"/>
</dbReference>
<feature type="region of interest" description="Disordered" evidence="1">
    <location>
        <begin position="164"/>
        <end position="213"/>
    </location>
</feature>
<feature type="transmembrane region" description="Helical" evidence="2">
    <location>
        <begin position="15"/>
        <end position="34"/>
    </location>
</feature>
<dbReference type="PANTHER" id="PTHR32085:SF3">
    <property type="entry name" value="PROTEIN CSF1"/>
    <property type="match status" value="1"/>
</dbReference>
<evidence type="ECO:0000313" key="7">
    <source>
        <dbReference type="Proteomes" id="UP000325313"/>
    </source>
</evidence>
<evidence type="ECO:0000256" key="1">
    <source>
        <dbReference type="SAM" id="MobiDB-lite"/>
    </source>
</evidence>
<comment type="caution">
    <text evidence="4">The sequence shown here is derived from an EMBL/GenBank/DDBJ whole genome shotgun (WGS) entry which is preliminary data.</text>
</comment>
<dbReference type="Pfam" id="PF21678">
    <property type="entry name" value="Csf1_N"/>
    <property type="match status" value="1"/>
</dbReference>
<name>A0A5B0MVG0_PUCGR</name>
<dbReference type="EMBL" id="VDEP01000270">
    <property type="protein sequence ID" value="KAA1116739.1"/>
    <property type="molecule type" value="Genomic_DNA"/>
</dbReference>
<feature type="compositionally biased region" description="Polar residues" evidence="1">
    <location>
        <begin position="181"/>
        <end position="202"/>
    </location>
</feature>
<evidence type="ECO:0000313" key="5">
    <source>
        <dbReference type="EMBL" id="KAA1116739.1"/>
    </source>
</evidence>
<dbReference type="OrthoDB" id="10051416at2759"/>
<dbReference type="InterPro" id="IPR048636">
    <property type="entry name" value="Csf1_N"/>
</dbReference>
<sequence>MATDGLQNGAIDFNWLFLVESVTIAIVVIFYLFYFNRVLGWLVAAICNLYLRKFNYNASVEFEAIQLSLLAGRVLFRNARYHSINQSLRIVKGHLTCRYWYLRTQGMESDGPTSRQGNPLSPSSLPHRWLIAFEGAEWFVYNRTAAFDVILEHLGFVNPLDPASESTMKKQGESPFERPLRSSNSQTTFKVQNPPSVKTNHQPNDKKQDNTQESMMSWALRDALPVRIEGNIGVVTIGNPSTSSILVFTFQKAHGVYSAPNARSRHDFFRQDFKFSFVQTKIVLRTNPDYNRTLKEHGATILNDLQSDPNFRQAFDQPIYRLLNSASFAQFSKYFSAKSSGLFNWIHTTHQPEVGKVPGVAIEPDGFVGLPRFVQTTTPAHPAEYAKVTTILTSRIMNFRYYLDSPGKVPADPLTVHHLSTSLSLDPEDGLPPEYGIDIKLVDAKITYGPWADRQRAVIHKAIFPPQRFDNVETPQPFGPGDQRAHTELLVKVDLENCQVRVPIREPSKDWQWLTGGTTTANNQGSDVRPYGWLDLSIGPGSEIVLTQSQIPQKDGYEMVLQFRMMDVEARSSVNNKVFARIPMVLIIADMPTPLIWDSPRTWKYRLTLSEKSYHPHDLADSKTQPRVSLIRDHIQFVIDLIKDWLSGPPTLYEEWVPTTYEVELKLMDYDLYLNLNDLNIIENFDFMAGSNSNILLLLCGQSLTIQVVIPGELYRPPVSTTSFSVQFDDLSVKLDYPDWSTQHSFATDSALYCAELGRVSVQGYYDANDLIKPEAVDFLNLTLEMDDVLFKAFGHLFRLMLNIKENYLGSYHHSFTQEEFIAAFKKGIIGAHPDEINYRATNSNTFEMDLKVIITNLLLAFPQDSFDCEEVVFCAAPSSHCFLKNHASFMDMTLETSPLRFQPATNWEHLLDDPIVRQQILSGDFSSFHSQTRVRLESIQLTALRLFGPLPEATTYFGDWRCSIGQLTGELAISDVEAFARFASVVGEGFVDKANSMFADFPLPVEPDVTFGRVSTEAIDLIIVTPRSRARLHFSSGIQFSYNDLASDLFKIHTELVVPAFGFYLLVPDPTRGGDIQNPAIPWLEVASCTGNLEVLSAAAALGWEEKAQNQREFLEEQDFQTKRCHFLYPESIHASALYPHLPAPAKDILEDLQRSPIHDPHAVIDGSDDGNSLRSHVTNARGSDSSAEQSETDGRVAAKNLRRERLLYQRRLSVSAPRVLRSVASPIPAAPYATALPSWRYYGFNPDIPPQQPTFLAMRAGLFPPQSIQNRPGNGEHAPFYVPRMKASRNTSPQRKQVLGRKYLDLRMKTPLDLFFTPLCVEVVDDMLETLMDNDIEADGPSFYNRLLGSLSANPSPNISTSASEQVLEFFVSMPLIRLRLLQDIASAFEPIGISSISANAPPLSAISLQVENVCLDGKSPALFSKGPLDSLSLPQNVQASIDGFQFLIRQDPRSAMDHFFLDLTPHSETTAGTVFALQSGFAELKLSHDGHRLQSAATSSDLSCSFVERAAETLAGSFASLVTHSARAMSLISKYGHHKQEMLRRVIYRLIANDFDTMPSCLRRSPFWTHISPSSHRFSFAWYCSIRLRQLALSITNKRAPINHESNLSETAIKNTLVAWSKDHGGDSDVGSLDRFLPRLGPISKTTSSVPPQSYILENHSFLLRTGCFVVRFIHTANSPTSTSALRNCDNFFQLAPTTLLVATQLSKDSVALGCYLNTGTINCKVDPQFSSLAQHIVTLVHAFRPKVAESPLVQQDLSDPVTLSPKTTHDGSSFMSIFSKIELSIVFGGARLQAAVHRLGTMIELGKLSLGFRLENATPSVAFRPNMFSSSAHLERIGIYLSEISLAHLSSTTEPVLENLLMSATIENITTNARNWPDSSQSSSNVKLLILLGSIHISVGRSLVKMEEFVRDWRQREVASRIVPMYHKILEAWKSEPAAQSPSSTVWNWSLSLEFHLAAIAANFQPIPRLEVVYSLQGLSFTDFKASLRNGQFTLSGGIAVDQHNLSFTSTTEKPDSEATDLTRRHHGLLKFPSLQMLFSYSNSTNPSLHLDLAIDFFSAYLSINWLDTILTMTARYGEDINELIHLLRPPVIPPVSTKIENSTVVKSSEPPLQIFAEIMLSGFELSILAPKPLPRIECRRVKGTIHPKFRHLELTECAISLAPLEQTTGNMQSFARFVFDLFLSNHSPAWAFTPQTDHDPTREDVLEITADFQRIHAVAATSAFKLLLDCIQYLQLEFARIKTVHRAEMAEAESRIEQAWSSAQNQYTSSEPLLQRLIFAGRCSQFGLAIPLDDPPSNSSQSTNPSSPPQSFKGAALFISFTQLVTWSRLGQTAQASVELFAIQSVSQLDPSLVEHFESASHETRNSVFVPHLDVKFGLTARPQAPTLLTVKASAPSGITIDMSPSILLIVHAFLDVYERDSHLIVNLLESQTQASDVEAAQQDPPATFKPNTSLSPTITDPWSIRVDFDTGVGGGGKIQLHTFDLAQDDADFVEILQRANVSLGRINVDVAHSDLFFLPGVSAWAVYNPISPTTDAALHIDIVVHSSQNTLNPTLLRFVSQMSAAANRRVCPKSDSAAKTPSIKPPTTSAETTKSSILSTNLSFGLRIDRSELTITCLPTRALAKLQWASGVLFASGRLDTSQFNAACTVSKIAAFLRHEHGFDSALKAEAGDMVASLDWRALRPATRQHTHTCSVLLKFSELLTEVDFNHLNICLLFKAIWLDQVTPPAQPKSEPDVGKGSKPSESVPQNDKNDTTILLVAVLADNIKFLLRLSPSVGTIHLRTTPLNLRVRHIPSVSRSLVLDVGETSGVAVGDGLLGGRAHLQQFTLLISVEDLSSDTILDINATIGPMEVYITVSSETILLLRTDLIQGAVQDDWKGIKSLDGNSSENLHGRKDLSLRTSLHLRSINVLATLYTASRGKSVLDAIESQVHQQNAQAEDVLSQLPPGMIVRREKDTLLNVAQRLENERSSPPTHSVNEIKIVGSLQLTTHNISLVLFAGQFGDMPLLRMQLEATQAFLTRTPTTTHMLYNLSFTTEGCQVAHLNLPPNGLSEATQSDGSWYEALGSVPCELVLNANRLWISMSASEALEKNQVSHTFRAEMPNNIHISTDVTTHANLWSKFRSAWNKANEVKGSADPFMAQDHEPKQVVEGLVLVAETPPVIEDAKVQELWHATLPLVNYFKWNENLPKYTLIRVIKPLDNVIDFFEGVYESTFARHQFKKPSSA</sequence>
<dbReference type="PANTHER" id="PTHR32085">
    <property type="entry name" value="PROTEIN CSF1"/>
    <property type="match status" value="1"/>
</dbReference>
<dbReference type="GO" id="GO:0016020">
    <property type="term" value="C:membrane"/>
    <property type="evidence" value="ECO:0007669"/>
    <property type="project" value="InterPro"/>
</dbReference>
<evidence type="ECO:0000259" key="3">
    <source>
        <dbReference type="Pfam" id="PF21678"/>
    </source>
</evidence>
<feature type="region of interest" description="Disordered" evidence="1">
    <location>
        <begin position="1160"/>
        <end position="1197"/>
    </location>
</feature>
<dbReference type="EMBL" id="VSWC01000131">
    <property type="protein sequence ID" value="KAA1080847.1"/>
    <property type="molecule type" value="Genomic_DNA"/>
</dbReference>
<keyword evidence="2" id="KW-0472">Membrane</keyword>
<keyword evidence="2" id="KW-1133">Transmembrane helix</keyword>
<feature type="domain" description="Csf1 N-terminal" evidence="3">
    <location>
        <begin position="28"/>
        <end position="827"/>
    </location>
</feature>
<proteinExistence type="predicted"/>
<feature type="compositionally biased region" description="Polar residues" evidence="1">
    <location>
        <begin position="1171"/>
        <end position="1191"/>
    </location>
</feature>
<gene>
    <name evidence="4" type="ORF">PGT21_023342</name>
    <name evidence="5" type="ORF">PGTUg99_006639</name>
</gene>
<keyword evidence="6" id="KW-1185">Reference proteome</keyword>
<dbReference type="InterPro" id="IPR029636">
    <property type="entry name" value="Csf1"/>
</dbReference>
<evidence type="ECO:0000313" key="6">
    <source>
        <dbReference type="Proteomes" id="UP000324748"/>
    </source>
</evidence>
<organism evidence="4 6">
    <name type="scientific">Puccinia graminis f. sp. tritici</name>
    <dbReference type="NCBI Taxonomy" id="56615"/>
    <lineage>
        <taxon>Eukaryota</taxon>
        <taxon>Fungi</taxon>
        <taxon>Dikarya</taxon>
        <taxon>Basidiomycota</taxon>
        <taxon>Pucciniomycotina</taxon>
        <taxon>Pucciniomycetes</taxon>
        <taxon>Pucciniales</taxon>
        <taxon>Pucciniaceae</taxon>
        <taxon>Puccinia</taxon>
    </lineage>
</organism>
<dbReference type="GO" id="GO:0006113">
    <property type="term" value="P:fermentation"/>
    <property type="evidence" value="ECO:0007669"/>
    <property type="project" value="InterPro"/>
</dbReference>
<dbReference type="Proteomes" id="UP000324748">
    <property type="component" value="Unassembled WGS sequence"/>
</dbReference>
<evidence type="ECO:0000313" key="4">
    <source>
        <dbReference type="EMBL" id="KAA1080847.1"/>
    </source>
</evidence>
<keyword evidence="2" id="KW-0812">Transmembrane</keyword>